<feature type="domain" description="MaoC-like" evidence="1">
    <location>
        <begin position="14"/>
        <end position="108"/>
    </location>
</feature>
<sequence>MRYYEDVEAGEALSYPGRHDLTKEEIIRVAMEWDPQPFHLDEAAARQSIFGGLVASSVHLFAITNRLCHSDEEKWATVSALGMRAIRNHAPARPGDRLEARSVCLLKRPSGSRPGLGIVEFEVSLLNQEGETLYSYISAALLRMRPRSAESASQSG</sequence>
<protein>
    <recommendedName>
        <fullName evidence="1">MaoC-like domain-containing protein</fullName>
    </recommendedName>
</protein>
<dbReference type="InterPro" id="IPR029069">
    <property type="entry name" value="HotDog_dom_sf"/>
</dbReference>
<keyword evidence="3" id="KW-1185">Reference proteome</keyword>
<dbReference type="PANTHER" id="PTHR43664:SF1">
    <property type="entry name" value="BETA-METHYLMALYL-COA DEHYDRATASE"/>
    <property type="match status" value="1"/>
</dbReference>
<dbReference type="SUPFAM" id="SSF54637">
    <property type="entry name" value="Thioesterase/thiol ester dehydrase-isomerase"/>
    <property type="match status" value="1"/>
</dbReference>
<dbReference type="AlphaFoldDB" id="A0A6S6Y9F8"/>
<accession>A0A6S6Y9F8</accession>
<gene>
    <name evidence="2" type="ORF">DENOEST_2035</name>
</gene>
<dbReference type="PANTHER" id="PTHR43664">
    <property type="entry name" value="MONOAMINE OXIDASE-RELATED"/>
    <property type="match status" value="1"/>
</dbReference>
<dbReference type="Pfam" id="PF01575">
    <property type="entry name" value="MaoC_dehydratas"/>
    <property type="match status" value="1"/>
</dbReference>
<dbReference type="KEGG" id="doe:DENOEST_2035"/>
<dbReference type="InterPro" id="IPR002539">
    <property type="entry name" value="MaoC-like_dom"/>
</dbReference>
<evidence type="ECO:0000313" key="2">
    <source>
        <dbReference type="EMBL" id="CAB1369200.1"/>
    </source>
</evidence>
<dbReference type="Proteomes" id="UP000515733">
    <property type="component" value="Chromosome"/>
</dbReference>
<dbReference type="Gene3D" id="3.10.129.10">
    <property type="entry name" value="Hotdog Thioesterase"/>
    <property type="match status" value="1"/>
</dbReference>
<dbReference type="InterPro" id="IPR052342">
    <property type="entry name" value="MCH/BMMD"/>
</dbReference>
<evidence type="ECO:0000259" key="1">
    <source>
        <dbReference type="Pfam" id="PF01575"/>
    </source>
</evidence>
<reference evidence="2 3" key="1">
    <citation type="submission" date="2020-03" db="EMBL/GenBank/DDBJ databases">
        <authorList>
            <consortium name="Genoscope - CEA"/>
            <person name="William W."/>
        </authorList>
    </citation>
    <scope>NUCLEOTIDE SEQUENCE [LARGE SCALE GENOMIC DNA]</scope>
    <source>
        <strain evidence="3">DSM 16959</strain>
    </source>
</reference>
<evidence type="ECO:0000313" key="3">
    <source>
        <dbReference type="Proteomes" id="UP000515733"/>
    </source>
</evidence>
<name>A0A6S6Y9F8_9PROT</name>
<proteinExistence type="predicted"/>
<organism evidence="2 3">
    <name type="scientific">Denitratisoma oestradiolicum</name>
    <dbReference type="NCBI Taxonomy" id="311182"/>
    <lineage>
        <taxon>Bacteria</taxon>
        <taxon>Pseudomonadati</taxon>
        <taxon>Pseudomonadota</taxon>
        <taxon>Betaproteobacteria</taxon>
        <taxon>Nitrosomonadales</taxon>
        <taxon>Sterolibacteriaceae</taxon>
        <taxon>Denitratisoma</taxon>
    </lineage>
</organism>
<dbReference type="EMBL" id="LR778301">
    <property type="protein sequence ID" value="CAB1369200.1"/>
    <property type="molecule type" value="Genomic_DNA"/>
</dbReference>
<dbReference type="RefSeq" id="WP_170228075.1">
    <property type="nucleotide sequence ID" value="NZ_LR778301.1"/>
</dbReference>